<dbReference type="AlphaFoldDB" id="A0A839DZQ4"/>
<feature type="region of interest" description="Disordered" evidence="1">
    <location>
        <begin position="487"/>
        <end position="510"/>
    </location>
</feature>
<evidence type="ECO:0000313" key="3">
    <source>
        <dbReference type="Proteomes" id="UP000569329"/>
    </source>
</evidence>
<dbReference type="RefSeq" id="WP_182546610.1">
    <property type="nucleotide sequence ID" value="NZ_JACGWZ010000008.1"/>
</dbReference>
<evidence type="ECO:0000313" key="2">
    <source>
        <dbReference type="EMBL" id="MBA8827422.1"/>
    </source>
</evidence>
<gene>
    <name evidence="2" type="ORF">FHX42_004818</name>
</gene>
<dbReference type="InterPro" id="IPR017853">
    <property type="entry name" value="GH"/>
</dbReference>
<organism evidence="2 3">
    <name type="scientific">Halosaccharopolyspora lacisalsi</name>
    <dbReference type="NCBI Taxonomy" id="1000566"/>
    <lineage>
        <taxon>Bacteria</taxon>
        <taxon>Bacillati</taxon>
        <taxon>Actinomycetota</taxon>
        <taxon>Actinomycetes</taxon>
        <taxon>Pseudonocardiales</taxon>
        <taxon>Pseudonocardiaceae</taxon>
        <taxon>Halosaccharopolyspora</taxon>
    </lineage>
</organism>
<dbReference type="SUPFAM" id="SSF51445">
    <property type="entry name" value="(Trans)glycosidases"/>
    <property type="match status" value="1"/>
</dbReference>
<accession>A0A839DZQ4</accession>
<dbReference type="Proteomes" id="UP000569329">
    <property type="component" value="Unassembled WGS sequence"/>
</dbReference>
<dbReference type="Gene3D" id="3.20.20.80">
    <property type="entry name" value="Glycosidases"/>
    <property type="match status" value="1"/>
</dbReference>
<evidence type="ECO:0000256" key="1">
    <source>
        <dbReference type="SAM" id="MobiDB-lite"/>
    </source>
</evidence>
<dbReference type="EMBL" id="JACGWZ010000008">
    <property type="protein sequence ID" value="MBA8827422.1"/>
    <property type="molecule type" value="Genomic_DNA"/>
</dbReference>
<keyword evidence="3" id="KW-1185">Reference proteome</keyword>
<name>A0A839DZQ4_9PSEU</name>
<protein>
    <submittedName>
        <fullName evidence="2">Uncharacterized protein</fullName>
    </submittedName>
</protein>
<proteinExistence type="predicted"/>
<comment type="caution">
    <text evidence="2">The sequence shown here is derived from an EMBL/GenBank/DDBJ whole genome shotgun (WGS) entry which is preliminary data.</text>
</comment>
<sequence length="554" mass="62300">MALHDDDLSFDPRDPYFPVPGGAAHGGVRWAIQVFTTTNGYGLDAASARPEARGDQVHLRCDRYASFGQQRTFAVGEVDVRVTRSGDVLEWAITVAHDEPVKSVKLLLVGLDPAVWRAGWWAPNTGRDITLGVDGHRFQLDYPGPTWATPWVAAGDDAGAVTLSIRDPLVRKHILHVSRPPYADEPITELLHVPAATSRSTSCRIPPIRLRRNASPATIDDDLDAHMSFVERTHRLVPWRSRTDKPDWLDDIALVVTMHGQHWTGYVFNTFSEMAETLRFVSRHIDPRRVLAYLPGWEGRYYFSYPDYRPGADLGGRAGFEELVATAAELGVRLMPMFGGNGVNVKQYPRWEQAAIHNRTNRYVELLNRPDWDGDRIGEGNQVFLNPGEPGFREHLIESISWMIREFGVEAAFLDTIGYWFNDPRYDLLEGYRQLAAELRRRHSRLVLASEGWWDALSGIFPLSQQWLGVSRELRKPRVLTRYARTTSHLAEGTPGPGSTGVHEQGYRPRPPLVDHAGHIPILSFADNTLRDHSEEAVAIIRWARDHAAAVSAG</sequence>
<reference evidence="2 3" key="1">
    <citation type="submission" date="2020-07" db="EMBL/GenBank/DDBJ databases">
        <title>Sequencing the genomes of 1000 actinobacteria strains.</title>
        <authorList>
            <person name="Klenk H.-P."/>
        </authorList>
    </citation>
    <scope>NUCLEOTIDE SEQUENCE [LARGE SCALE GENOMIC DNA]</scope>
    <source>
        <strain evidence="2 3">DSM 45975</strain>
    </source>
</reference>